<protein>
    <recommendedName>
        <fullName evidence="7">Endoribonuclease YbeY</fullName>
        <ecNumber evidence="7">3.1.-.-</ecNumber>
    </recommendedName>
</protein>
<keyword evidence="7" id="KW-0698">rRNA processing</keyword>
<dbReference type="Pfam" id="PF02130">
    <property type="entry name" value="YbeY"/>
    <property type="match status" value="1"/>
</dbReference>
<evidence type="ECO:0000256" key="4">
    <source>
        <dbReference type="ARBA" id="ARBA00022759"/>
    </source>
</evidence>
<keyword evidence="7" id="KW-0690">Ribosome biogenesis</keyword>
<sequence>MSNMSLDVQLASDVDVPEAASEAHLTGLIRHVLVEEDASGNWSIAIQFTSDAEIQRMHRDFMRIDAPTDIMTFPYDGSDEAFPGVIEDAAGGDLVISVDRARENAGPAGWTTADELLFLVAHGVLHLLGWDDHTDAERDGMLARQHDLLRAWQGEIPRP</sequence>
<comment type="function">
    <text evidence="7">Single strand-specific metallo-endoribonuclease involved in late-stage 70S ribosome quality control and in maturation of the 3' terminus of the 16S rRNA.</text>
</comment>
<evidence type="ECO:0000256" key="1">
    <source>
        <dbReference type="ARBA" id="ARBA00010875"/>
    </source>
</evidence>
<dbReference type="EMBL" id="CADCWI010000110">
    <property type="protein sequence ID" value="CAA9564156.1"/>
    <property type="molecule type" value="Genomic_DNA"/>
</dbReference>
<dbReference type="GO" id="GO:0004222">
    <property type="term" value="F:metalloendopeptidase activity"/>
    <property type="evidence" value="ECO:0007669"/>
    <property type="project" value="InterPro"/>
</dbReference>
<comment type="subcellular location">
    <subcellularLocation>
        <location evidence="7">Cytoplasm</location>
    </subcellularLocation>
</comment>
<dbReference type="NCBIfam" id="TIGR00043">
    <property type="entry name" value="rRNA maturation RNase YbeY"/>
    <property type="match status" value="1"/>
</dbReference>
<evidence type="ECO:0000256" key="5">
    <source>
        <dbReference type="ARBA" id="ARBA00022801"/>
    </source>
</evidence>
<dbReference type="PANTHER" id="PTHR46986">
    <property type="entry name" value="ENDORIBONUCLEASE YBEY, CHLOROPLASTIC"/>
    <property type="match status" value="1"/>
</dbReference>
<accession>A0A6J4UZA1</accession>
<dbReference type="InterPro" id="IPR002036">
    <property type="entry name" value="YbeY"/>
</dbReference>
<evidence type="ECO:0000256" key="7">
    <source>
        <dbReference type="HAMAP-Rule" id="MF_00009"/>
    </source>
</evidence>
<dbReference type="GO" id="GO:0004521">
    <property type="term" value="F:RNA endonuclease activity"/>
    <property type="evidence" value="ECO:0007669"/>
    <property type="project" value="UniProtKB-UniRule"/>
</dbReference>
<comment type="similarity">
    <text evidence="1 7">Belongs to the endoribonuclease YbeY family.</text>
</comment>
<keyword evidence="2 7" id="KW-0540">Nuclease</keyword>
<dbReference type="PANTHER" id="PTHR46986:SF1">
    <property type="entry name" value="ENDORIBONUCLEASE YBEY, CHLOROPLASTIC"/>
    <property type="match status" value="1"/>
</dbReference>
<reference evidence="8" key="1">
    <citation type="submission" date="2020-02" db="EMBL/GenBank/DDBJ databases">
        <authorList>
            <person name="Meier V. D."/>
        </authorList>
    </citation>
    <scope>NUCLEOTIDE SEQUENCE</scope>
    <source>
        <strain evidence="8">AVDCRST_MAG43</strain>
    </source>
</reference>
<dbReference type="AlphaFoldDB" id="A0A6J4UZA1"/>
<gene>
    <name evidence="7" type="primary">ybeY</name>
    <name evidence="8" type="ORF">AVDCRST_MAG43-2179</name>
</gene>
<feature type="binding site" evidence="7">
    <location>
        <position position="126"/>
    </location>
    <ligand>
        <name>Zn(2+)</name>
        <dbReference type="ChEBI" id="CHEBI:29105"/>
        <note>catalytic</note>
    </ligand>
</feature>
<evidence type="ECO:0000313" key="8">
    <source>
        <dbReference type="EMBL" id="CAA9564156.1"/>
    </source>
</evidence>
<dbReference type="GO" id="GO:0006364">
    <property type="term" value="P:rRNA processing"/>
    <property type="evidence" value="ECO:0007669"/>
    <property type="project" value="UniProtKB-UniRule"/>
</dbReference>
<dbReference type="InterPro" id="IPR023091">
    <property type="entry name" value="MetalPrtase_cat_dom_sf_prd"/>
</dbReference>
<evidence type="ECO:0000256" key="3">
    <source>
        <dbReference type="ARBA" id="ARBA00022723"/>
    </source>
</evidence>
<dbReference type="EC" id="3.1.-.-" evidence="7"/>
<keyword evidence="4 7" id="KW-0255">Endonuclease</keyword>
<proteinExistence type="inferred from homology"/>
<feature type="binding site" evidence="7">
    <location>
        <position position="132"/>
    </location>
    <ligand>
        <name>Zn(2+)</name>
        <dbReference type="ChEBI" id="CHEBI:29105"/>
        <note>catalytic</note>
    </ligand>
</feature>
<comment type="cofactor">
    <cofactor evidence="7">
        <name>Zn(2+)</name>
        <dbReference type="ChEBI" id="CHEBI:29105"/>
    </cofactor>
    <text evidence="7">Binds 1 zinc ion.</text>
</comment>
<dbReference type="HAMAP" id="MF_00009">
    <property type="entry name" value="Endoribonucl_YbeY"/>
    <property type="match status" value="1"/>
</dbReference>
<name>A0A6J4UZA1_9BACT</name>
<evidence type="ECO:0000256" key="6">
    <source>
        <dbReference type="ARBA" id="ARBA00022833"/>
    </source>
</evidence>
<dbReference type="GO" id="GO:0008270">
    <property type="term" value="F:zinc ion binding"/>
    <property type="evidence" value="ECO:0007669"/>
    <property type="project" value="UniProtKB-UniRule"/>
</dbReference>
<organism evidence="8">
    <name type="scientific">uncultured Thermomicrobiales bacterium</name>
    <dbReference type="NCBI Taxonomy" id="1645740"/>
    <lineage>
        <taxon>Bacteria</taxon>
        <taxon>Pseudomonadati</taxon>
        <taxon>Thermomicrobiota</taxon>
        <taxon>Thermomicrobia</taxon>
        <taxon>Thermomicrobiales</taxon>
        <taxon>environmental samples</taxon>
    </lineage>
</organism>
<feature type="binding site" evidence="7">
    <location>
        <position position="122"/>
    </location>
    <ligand>
        <name>Zn(2+)</name>
        <dbReference type="ChEBI" id="CHEBI:29105"/>
        <note>catalytic</note>
    </ligand>
</feature>
<keyword evidence="3 7" id="KW-0479">Metal-binding</keyword>
<dbReference type="SUPFAM" id="SSF55486">
    <property type="entry name" value="Metalloproteases ('zincins'), catalytic domain"/>
    <property type="match status" value="1"/>
</dbReference>
<dbReference type="GO" id="GO:0005737">
    <property type="term" value="C:cytoplasm"/>
    <property type="evidence" value="ECO:0007669"/>
    <property type="project" value="UniProtKB-SubCell"/>
</dbReference>
<evidence type="ECO:0000256" key="2">
    <source>
        <dbReference type="ARBA" id="ARBA00022722"/>
    </source>
</evidence>
<dbReference type="PROSITE" id="PS01306">
    <property type="entry name" value="UPF0054"/>
    <property type="match status" value="1"/>
</dbReference>
<dbReference type="Gene3D" id="3.40.390.30">
    <property type="entry name" value="Metalloproteases ('zincins'), catalytic domain"/>
    <property type="match status" value="1"/>
</dbReference>
<dbReference type="InterPro" id="IPR020549">
    <property type="entry name" value="YbeY_CS"/>
</dbReference>
<keyword evidence="6 7" id="KW-0862">Zinc</keyword>
<keyword evidence="5 7" id="KW-0378">Hydrolase</keyword>
<keyword evidence="7" id="KW-0963">Cytoplasm</keyword>